<dbReference type="EMBL" id="CP017757">
    <property type="protein sequence ID" value="AVK72181.1"/>
    <property type="molecule type" value="Genomic_DNA"/>
</dbReference>
<dbReference type="PROSITE" id="PS51371">
    <property type="entry name" value="CBS"/>
    <property type="match status" value="1"/>
</dbReference>
<dbReference type="SUPFAM" id="SSF54631">
    <property type="entry name" value="CBS-domain pair"/>
    <property type="match status" value="1"/>
</dbReference>
<dbReference type="SMART" id="SM00116">
    <property type="entry name" value="CBS"/>
    <property type="match status" value="2"/>
</dbReference>
<dbReference type="NCBIfam" id="TIGR00254">
    <property type="entry name" value="GGDEF"/>
    <property type="match status" value="1"/>
</dbReference>
<reference evidence="6" key="1">
    <citation type="submission" date="2017-02" db="EMBL/GenBank/DDBJ databases">
        <title>Complete genome sequence of Cupriavidus necator strain NH9, a 3-chlorobenzoate degrader.</title>
        <authorList>
            <person name="Moriuchi R."/>
            <person name="Dohra H."/>
            <person name="Ogawa N."/>
        </authorList>
    </citation>
    <scope>NUCLEOTIDE SEQUENCE [LARGE SCALE GENOMIC DNA]</scope>
    <source>
        <strain evidence="6">NH9</strain>
    </source>
</reference>
<organism evidence="5 6">
    <name type="scientific">Cupriavidus necator</name>
    <name type="common">Alcaligenes eutrophus</name>
    <name type="synonym">Ralstonia eutropha</name>
    <dbReference type="NCBI Taxonomy" id="106590"/>
    <lineage>
        <taxon>Bacteria</taxon>
        <taxon>Pseudomonadati</taxon>
        <taxon>Pseudomonadota</taxon>
        <taxon>Betaproteobacteria</taxon>
        <taxon>Burkholderiales</taxon>
        <taxon>Burkholderiaceae</taxon>
        <taxon>Cupriavidus</taxon>
    </lineage>
</organism>
<dbReference type="OrthoDB" id="9813903at2"/>
<proteinExistence type="predicted"/>
<sequence>MFSVALASIRADSIAVFPEAVRLAPRAFSASRLLISAPSVSPETRNNDILDIFTRHPRLHALAVVKDGQPLGMINRRNFADAYSLPYHRELYGKKSCMEFTNESPVVVEKTATMEQLEHLLTAQDQRYLADGLVIVEQGQYVGLATGEDLVRAVTEVRIEAARYANPLTFLPGNIPIDAHIKRLVESDAPFHACYCDLNSFKPFNDVYGYWQGDEMLKLAAATLAEACDHQKDFLGHVGGDDFLILFQSDDWESRIRAAMKKFDKNAVRLYKQADIDAGGIQSEDRHGNLRFYGFVSIAVGVVPVRQGAGVDADAIATLAAAAKREAKRSEGNFYVCSNDPLDSNFRT</sequence>
<dbReference type="Pfam" id="PF00990">
    <property type="entry name" value="GGDEF"/>
    <property type="match status" value="1"/>
</dbReference>
<keyword evidence="2" id="KW-0129">CBS domain</keyword>
<dbReference type="InterPro" id="IPR000644">
    <property type="entry name" value="CBS_dom"/>
</dbReference>
<evidence type="ECO:0000256" key="2">
    <source>
        <dbReference type="PROSITE-ProRule" id="PRU00703"/>
    </source>
</evidence>
<gene>
    <name evidence="5" type="ORF">BJN34_01455</name>
</gene>
<feature type="domain" description="CBS" evidence="4">
    <location>
        <begin position="30"/>
        <end position="90"/>
    </location>
</feature>
<accession>A0A2P1DUW9</accession>
<evidence type="ECO:0000313" key="6">
    <source>
        <dbReference type="Proteomes" id="UP000189627"/>
    </source>
</evidence>
<dbReference type="GO" id="GO:0052621">
    <property type="term" value="F:diguanylate cyclase activity"/>
    <property type="evidence" value="ECO:0007669"/>
    <property type="project" value="UniProtKB-EC"/>
</dbReference>
<dbReference type="Gene3D" id="3.10.580.10">
    <property type="entry name" value="CBS-domain"/>
    <property type="match status" value="1"/>
</dbReference>
<feature type="domain" description="GGDEF" evidence="3">
    <location>
        <begin position="189"/>
        <end position="341"/>
    </location>
</feature>
<evidence type="ECO:0000256" key="1">
    <source>
        <dbReference type="ARBA" id="ARBA00012528"/>
    </source>
</evidence>
<protein>
    <recommendedName>
        <fullName evidence="1">diguanylate cyclase</fullName>
        <ecNumber evidence="1">2.7.7.65</ecNumber>
    </recommendedName>
</protein>
<dbReference type="InterPro" id="IPR029787">
    <property type="entry name" value="Nucleotide_cyclase"/>
</dbReference>
<dbReference type="Gene3D" id="3.30.70.270">
    <property type="match status" value="1"/>
</dbReference>
<dbReference type="GO" id="GO:0043709">
    <property type="term" value="P:cell adhesion involved in single-species biofilm formation"/>
    <property type="evidence" value="ECO:0007669"/>
    <property type="project" value="TreeGrafter"/>
</dbReference>
<dbReference type="InterPro" id="IPR050469">
    <property type="entry name" value="Diguanylate_Cyclase"/>
</dbReference>
<dbReference type="GO" id="GO:0005886">
    <property type="term" value="C:plasma membrane"/>
    <property type="evidence" value="ECO:0007669"/>
    <property type="project" value="TreeGrafter"/>
</dbReference>
<dbReference type="EC" id="2.7.7.65" evidence="1"/>
<dbReference type="AlphaFoldDB" id="A0A2P1DUW9"/>
<dbReference type="InterPro" id="IPR046342">
    <property type="entry name" value="CBS_dom_sf"/>
</dbReference>
<evidence type="ECO:0000259" key="3">
    <source>
        <dbReference type="PROSITE" id="PS50887"/>
    </source>
</evidence>
<dbReference type="KEGG" id="cuh:BJN34_01455"/>
<dbReference type="PANTHER" id="PTHR45138">
    <property type="entry name" value="REGULATORY COMPONENTS OF SENSORY TRANSDUCTION SYSTEM"/>
    <property type="match status" value="1"/>
</dbReference>
<dbReference type="InterPro" id="IPR043128">
    <property type="entry name" value="Rev_trsase/Diguanyl_cyclase"/>
</dbReference>
<dbReference type="Pfam" id="PF00571">
    <property type="entry name" value="CBS"/>
    <property type="match status" value="2"/>
</dbReference>
<dbReference type="Proteomes" id="UP000189627">
    <property type="component" value="Chromosome 1"/>
</dbReference>
<name>A0A2P1DUW9_CUPNE</name>
<dbReference type="PANTHER" id="PTHR45138:SF25">
    <property type="entry name" value="GGDEF DOMAIN PROTEIN"/>
    <property type="match status" value="1"/>
</dbReference>
<dbReference type="GO" id="GO:1902201">
    <property type="term" value="P:negative regulation of bacterial-type flagellum-dependent cell motility"/>
    <property type="evidence" value="ECO:0007669"/>
    <property type="project" value="TreeGrafter"/>
</dbReference>
<dbReference type="CDD" id="cd04598">
    <property type="entry name" value="CBS_pair_GGDEF_EAL"/>
    <property type="match status" value="1"/>
</dbReference>
<dbReference type="SMART" id="SM00267">
    <property type="entry name" value="GGDEF"/>
    <property type="match status" value="1"/>
</dbReference>
<dbReference type="SUPFAM" id="SSF55073">
    <property type="entry name" value="Nucleotide cyclase"/>
    <property type="match status" value="1"/>
</dbReference>
<dbReference type="InterPro" id="IPR000160">
    <property type="entry name" value="GGDEF_dom"/>
</dbReference>
<dbReference type="PROSITE" id="PS50887">
    <property type="entry name" value="GGDEF"/>
    <property type="match status" value="1"/>
</dbReference>
<evidence type="ECO:0000259" key="4">
    <source>
        <dbReference type="PROSITE" id="PS51371"/>
    </source>
</evidence>
<evidence type="ECO:0000313" key="5">
    <source>
        <dbReference type="EMBL" id="AVK72181.1"/>
    </source>
</evidence>